<dbReference type="CDD" id="cd06565">
    <property type="entry name" value="GH20_GcnA-like"/>
    <property type="match status" value="1"/>
</dbReference>
<dbReference type="PANTHER" id="PTHR21040:SF8">
    <property type="entry name" value="BCDNA.GH04120"/>
    <property type="match status" value="1"/>
</dbReference>
<gene>
    <name evidence="5" type="ORF">IAA66_06580</name>
</gene>
<evidence type="ECO:0000256" key="1">
    <source>
        <dbReference type="ARBA" id="ARBA00006285"/>
    </source>
</evidence>
<proteinExistence type="inferred from homology"/>
<feature type="domain" description="Glycoside hydrolase family 20 catalytic" evidence="3">
    <location>
        <begin position="84"/>
        <end position="266"/>
    </location>
</feature>
<evidence type="ECO:0000259" key="4">
    <source>
        <dbReference type="Pfam" id="PF18088"/>
    </source>
</evidence>
<evidence type="ECO:0000256" key="2">
    <source>
        <dbReference type="ARBA" id="ARBA00022801"/>
    </source>
</evidence>
<reference evidence="5" key="1">
    <citation type="submission" date="2020-10" db="EMBL/GenBank/DDBJ databases">
        <authorList>
            <person name="Gilroy R."/>
        </authorList>
    </citation>
    <scope>NUCLEOTIDE SEQUENCE</scope>
    <source>
        <strain evidence="5">ChiHile30-977</strain>
    </source>
</reference>
<comment type="caution">
    <text evidence="5">The sequence shown here is derived from an EMBL/GenBank/DDBJ whole genome shotgun (WGS) entry which is preliminary data.</text>
</comment>
<dbReference type="GO" id="GO:0004563">
    <property type="term" value="F:beta-N-acetylhexosaminidase activity"/>
    <property type="evidence" value="ECO:0007669"/>
    <property type="project" value="UniProtKB-ARBA"/>
</dbReference>
<protein>
    <submittedName>
        <fullName evidence="5">Family 20 glycosylhydrolase</fullName>
    </submittedName>
</protein>
<dbReference type="GO" id="GO:0005975">
    <property type="term" value="P:carbohydrate metabolic process"/>
    <property type="evidence" value="ECO:0007669"/>
    <property type="project" value="InterPro"/>
</dbReference>
<dbReference type="Proteomes" id="UP000886819">
    <property type="component" value="Unassembled WGS sequence"/>
</dbReference>
<dbReference type="Gene3D" id="1.20.120.670">
    <property type="entry name" value="N-acetyl-b-d-glucoasminidase"/>
    <property type="match status" value="1"/>
</dbReference>
<evidence type="ECO:0000259" key="3">
    <source>
        <dbReference type="Pfam" id="PF00728"/>
    </source>
</evidence>
<reference evidence="5" key="2">
    <citation type="journal article" date="2021" name="PeerJ">
        <title>Extensive microbial diversity within the chicken gut microbiome revealed by metagenomics and culture.</title>
        <authorList>
            <person name="Gilroy R."/>
            <person name="Ravi A."/>
            <person name="Getino M."/>
            <person name="Pursley I."/>
            <person name="Horton D.L."/>
            <person name="Alikhan N.F."/>
            <person name="Baker D."/>
            <person name="Gharbi K."/>
            <person name="Hall N."/>
            <person name="Watson M."/>
            <person name="Adriaenssens E.M."/>
            <person name="Foster-Nyarko E."/>
            <person name="Jarju S."/>
            <person name="Secka A."/>
            <person name="Antonio M."/>
            <person name="Oren A."/>
            <person name="Chaudhuri R.R."/>
            <person name="La Ragione R."/>
            <person name="Hildebrand F."/>
            <person name="Pallen M.J."/>
        </authorList>
    </citation>
    <scope>NUCLEOTIDE SEQUENCE</scope>
    <source>
        <strain evidence="5">ChiHile30-977</strain>
    </source>
</reference>
<dbReference type="InterPro" id="IPR038901">
    <property type="entry name" value="HEXDC-like"/>
</dbReference>
<feature type="domain" description="Glycoside Hydrolase 20C C-terminal" evidence="4">
    <location>
        <begin position="473"/>
        <end position="583"/>
    </location>
</feature>
<dbReference type="InterPro" id="IPR041063">
    <property type="entry name" value="Glyco_H_20C_C"/>
</dbReference>
<keyword evidence="2" id="KW-0378">Hydrolase</keyword>
<dbReference type="AlphaFoldDB" id="A0A9D0YW97"/>
<evidence type="ECO:0000313" key="6">
    <source>
        <dbReference type="Proteomes" id="UP000886819"/>
    </source>
</evidence>
<comment type="similarity">
    <text evidence="1">Belongs to the glycosyl hydrolase 20 family.</text>
</comment>
<dbReference type="Pfam" id="PF18088">
    <property type="entry name" value="Glyco_H_20C_C"/>
    <property type="match status" value="1"/>
</dbReference>
<name>A0A9D0YW97_9FIRM</name>
<dbReference type="SUPFAM" id="SSF51445">
    <property type="entry name" value="(Trans)glycosidases"/>
    <property type="match status" value="1"/>
</dbReference>
<dbReference type="PANTHER" id="PTHR21040">
    <property type="entry name" value="BCDNA.GH04120"/>
    <property type="match status" value="1"/>
</dbReference>
<sequence length="600" mass="68402">MMFTDQEISRIRQTVFDTVGFSYDAPVRVTEGKGLRVEGDRQGAAIACDTLPALARGFFRLAQELTAGQARVSLCEEPRFASCGCFLDMSRHGVMTVDACKRYMDATAALGMNLIVLYTEDTYTVPEYPYFGYLRGRYTPDELRELDAYASSLGIELMLSIQTLAHLGQFLQWRANEHLKDQPTCLLIDDEETYAFIEAEIRAVRQCVSGSRLHIGMDEAHGVGLGRYFEQHGLTDRFALLNRHLRRVVDLCRKYDFQPIMWSDMYFRLGSRTNEYYDLEADIPQSAIDAIPPVDLCYWDYYHYDESFYDRMLTLHERMGRTVFAGGIWTWSGFLPQVERTYATMEPALRACAKHHVQTVMATMWGDDGNETNHLLALSQAPLFSEFCWRGDGCTREAVEATGEFLTGLPRTAYEAFGMFYPGRDDVRTGKALLYCDLLYPVGPTAPALEEAMPRLEKARELLAPHLARPDCRYADQLMEICLHKAALLRAIRPAYLAGDRETLTRIAQEDIPRLVAAYQRLRDTHRAQWEQAYKRNGWEVMALRYGAVIGRLGDVQDALLRWARGELAALCELEEEPLNPARKGGMQFYNVYVSPVFSL</sequence>
<dbReference type="EMBL" id="DVFI01000095">
    <property type="protein sequence ID" value="HIQ63239.1"/>
    <property type="molecule type" value="Genomic_DNA"/>
</dbReference>
<dbReference type="InterPro" id="IPR015883">
    <property type="entry name" value="Glyco_hydro_20_cat"/>
</dbReference>
<dbReference type="InterPro" id="IPR017853">
    <property type="entry name" value="GH"/>
</dbReference>
<organism evidence="5 6">
    <name type="scientific">Candidatus Avichristensenella intestinipullorum</name>
    <dbReference type="NCBI Taxonomy" id="2840693"/>
    <lineage>
        <taxon>Bacteria</taxon>
        <taxon>Bacillati</taxon>
        <taxon>Bacillota</taxon>
        <taxon>Clostridia</taxon>
        <taxon>Candidatus Avichristensenella</taxon>
    </lineage>
</organism>
<evidence type="ECO:0000313" key="5">
    <source>
        <dbReference type="EMBL" id="HIQ63239.1"/>
    </source>
</evidence>
<accession>A0A9D0YW97</accession>
<dbReference type="Pfam" id="PF00728">
    <property type="entry name" value="Glyco_hydro_20"/>
    <property type="match status" value="1"/>
</dbReference>
<dbReference type="Gene3D" id="3.20.20.80">
    <property type="entry name" value="Glycosidases"/>
    <property type="match status" value="1"/>
</dbReference>